<proteinExistence type="predicted"/>
<evidence type="ECO:0000313" key="2">
    <source>
        <dbReference type="Proteomes" id="UP000580250"/>
    </source>
</evidence>
<protein>
    <submittedName>
        <fullName evidence="1">Uncharacterized protein</fullName>
    </submittedName>
</protein>
<dbReference type="Proteomes" id="UP000580250">
    <property type="component" value="Unassembled WGS sequence"/>
</dbReference>
<comment type="caution">
    <text evidence="1">The sequence shown here is derived from an EMBL/GenBank/DDBJ whole genome shotgun (WGS) entry which is preliminary data.</text>
</comment>
<reference evidence="1 2" key="1">
    <citation type="submission" date="2020-08" db="EMBL/GenBank/DDBJ databases">
        <authorList>
            <person name="Koutsovoulos G."/>
            <person name="Danchin GJ E."/>
        </authorList>
    </citation>
    <scope>NUCLEOTIDE SEQUENCE [LARGE SCALE GENOMIC DNA]</scope>
</reference>
<name>A0A6V7XC37_MELEN</name>
<accession>A0A6V7XC37</accession>
<sequence>MYYFSLKWLYLTNLLYNPLGFVIRFYCNMLIKSEFLMLKLKLRITKIYTYLNLIVKL</sequence>
<evidence type="ECO:0000313" key="1">
    <source>
        <dbReference type="EMBL" id="CAD2196864.1"/>
    </source>
</evidence>
<organism evidence="1 2">
    <name type="scientific">Meloidogyne enterolobii</name>
    <name type="common">Root-knot nematode worm</name>
    <name type="synonym">Meloidogyne mayaguensis</name>
    <dbReference type="NCBI Taxonomy" id="390850"/>
    <lineage>
        <taxon>Eukaryota</taxon>
        <taxon>Metazoa</taxon>
        <taxon>Ecdysozoa</taxon>
        <taxon>Nematoda</taxon>
        <taxon>Chromadorea</taxon>
        <taxon>Rhabditida</taxon>
        <taxon>Tylenchina</taxon>
        <taxon>Tylenchomorpha</taxon>
        <taxon>Tylenchoidea</taxon>
        <taxon>Meloidogynidae</taxon>
        <taxon>Meloidogyninae</taxon>
        <taxon>Meloidogyne</taxon>
    </lineage>
</organism>
<dbReference type="EMBL" id="CAJEWN010001368">
    <property type="protein sequence ID" value="CAD2196864.1"/>
    <property type="molecule type" value="Genomic_DNA"/>
</dbReference>
<gene>
    <name evidence="1" type="ORF">MENT_LOCUS50064</name>
</gene>
<dbReference type="AlphaFoldDB" id="A0A6V7XC37"/>